<name>A0ABV7JZ17_9ALTE</name>
<feature type="domain" description="Excalibur calcium-binding" evidence="1">
    <location>
        <begin position="53"/>
        <end position="87"/>
    </location>
</feature>
<accession>A0ABV7JZ17</accession>
<dbReference type="RefSeq" id="WP_123327103.1">
    <property type="nucleotide sequence ID" value="NZ_JBHRSX010000086.1"/>
</dbReference>
<proteinExistence type="predicted"/>
<evidence type="ECO:0000313" key="3">
    <source>
        <dbReference type="Proteomes" id="UP001595477"/>
    </source>
</evidence>
<sequence>MIKKILLILAIVVAVIAYSDSKNQTIQPVSIETFPPAKVEIKADRFSFRCDGRQHCSQMTSYEEAMFFLDNCPNTKMDGDKDGIPCERQF</sequence>
<gene>
    <name evidence="2" type="ORF">ACFOEW_16095</name>
</gene>
<dbReference type="Pfam" id="PF05901">
    <property type="entry name" value="Excalibur"/>
    <property type="match status" value="1"/>
</dbReference>
<keyword evidence="3" id="KW-1185">Reference proteome</keyword>
<dbReference type="Proteomes" id="UP001595477">
    <property type="component" value="Unassembled WGS sequence"/>
</dbReference>
<evidence type="ECO:0000259" key="1">
    <source>
        <dbReference type="Pfam" id="PF05901"/>
    </source>
</evidence>
<comment type="caution">
    <text evidence="2">The sequence shown here is derived from an EMBL/GenBank/DDBJ whole genome shotgun (WGS) entry which is preliminary data.</text>
</comment>
<dbReference type="InterPro" id="IPR008613">
    <property type="entry name" value="Excalibur_Ca-bd_domain"/>
</dbReference>
<organism evidence="2 3">
    <name type="scientific">Alteromonas oceani</name>
    <dbReference type="NCBI Taxonomy" id="2071609"/>
    <lineage>
        <taxon>Bacteria</taxon>
        <taxon>Pseudomonadati</taxon>
        <taxon>Pseudomonadota</taxon>
        <taxon>Gammaproteobacteria</taxon>
        <taxon>Alteromonadales</taxon>
        <taxon>Alteromonadaceae</taxon>
        <taxon>Alteromonas/Salinimonas group</taxon>
        <taxon>Alteromonas</taxon>
    </lineage>
</organism>
<protein>
    <submittedName>
        <fullName evidence="2">Excalibur calcium-binding domain-containing protein</fullName>
    </submittedName>
</protein>
<reference evidence="3" key="1">
    <citation type="journal article" date="2019" name="Int. J. Syst. Evol. Microbiol.">
        <title>The Global Catalogue of Microorganisms (GCM) 10K type strain sequencing project: providing services to taxonomists for standard genome sequencing and annotation.</title>
        <authorList>
            <consortium name="The Broad Institute Genomics Platform"/>
            <consortium name="The Broad Institute Genome Sequencing Center for Infectious Disease"/>
            <person name="Wu L."/>
            <person name="Ma J."/>
        </authorList>
    </citation>
    <scope>NUCLEOTIDE SEQUENCE [LARGE SCALE GENOMIC DNA]</scope>
    <source>
        <strain evidence="3">KCTC 52449</strain>
    </source>
</reference>
<evidence type="ECO:0000313" key="2">
    <source>
        <dbReference type="EMBL" id="MFC3203329.1"/>
    </source>
</evidence>
<dbReference type="EMBL" id="JBHRSX010000086">
    <property type="protein sequence ID" value="MFC3203329.1"/>
    <property type="molecule type" value="Genomic_DNA"/>
</dbReference>